<sequence length="92" mass="10371">MPAAIASFASGKAVNTVAYQAQSLQNDSAIILYYAFPQIFLDRDPFCNKSCFLYDICDQMFKSTSTFWILRSLNNKNVSAIILCLSGEKKWL</sequence>
<dbReference type="AlphaFoldDB" id="A0A0H3BW29"/>
<reference evidence="1 2" key="1">
    <citation type="journal article" date="2011" name="J. Bacteriol.">
        <title>Comparative genomics of 28 Salmonella enterica isolates: evidence for CRISPR-mediated adaptive sublineage evolution.</title>
        <authorList>
            <person name="Fricke W.F."/>
            <person name="Mammel M.K."/>
            <person name="McDermott P.F."/>
            <person name="Tartera C."/>
            <person name="White D.G."/>
            <person name="Leclerc J.E."/>
            <person name="Ravel J."/>
            <person name="Cebula T.A."/>
        </authorList>
    </citation>
    <scope>NUCLEOTIDE SEQUENCE [LARGE SCALE GENOMIC DNA]</scope>
    <source>
        <strain evidence="1 2">SL254</strain>
    </source>
</reference>
<dbReference type="Proteomes" id="UP000008824">
    <property type="component" value="Chromosome"/>
</dbReference>
<dbReference type="KEGG" id="see:SNSL254_A3975"/>
<gene>
    <name evidence="1" type="ordered locus">SNSL254_A3975</name>
</gene>
<proteinExistence type="predicted"/>
<evidence type="ECO:0000313" key="1">
    <source>
        <dbReference type="EMBL" id="ACF64689.1"/>
    </source>
</evidence>
<dbReference type="HOGENOM" id="CLU_193836_0_0_6"/>
<protein>
    <submittedName>
        <fullName evidence="1">Uncharacterized protein</fullName>
    </submittedName>
</protein>
<evidence type="ECO:0000313" key="2">
    <source>
        <dbReference type="Proteomes" id="UP000008824"/>
    </source>
</evidence>
<accession>A0A0H3BW29</accession>
<organism evidence="1 2">
    <name type="scientific">Salmonella newport (strain SL254)</name>
    <dbReference type="NCBI Taxonomy" id="423368"/>
    <lineage>
        <taxon>Bacteria</taxon>
        <taxon>Pseudomonadati</taxon>
        <taxon>Pseudomonadota</taxon>
        <taxon>Gammaproteobacteria</taxon>
        <taxon>Enterobacterales</taxon>
        <taxon>Enterobacteriaceae</taxon>
        <taxon>Salmonella</taxon>
    </lineage>
</organism>
<name>A0A0H3BW29_SALNS</name>
<dbReference type="EMBL" id="CP001113">
    <property type="protein sequence ID" value="ACF64689.1"/>
    <property type="molecule type" value="Genomic_DNA"/>
</dbReference>